<dbReference type="Proteomes" id="UP000607653">
    <property type="component" value="Unassembled WGS sequence"/>
</dbReference>
<keyword evidence="1" id="KW-0472">Membrane</keyword>
<keyword evidence="3" id="KW-1185">Reference proteome</keyword>
<name>A0A822YU92_NELNU</name>
<evidence type="ECO:0000256" key="1">
    <source>
        <dbReference type="SAM" id="Phobius"/>
    </source>
</evidence>
<evidence type="ECO:0000313" key="2">
    <source>
        <dbReference type="EMBL" id="DAD36080.1"/>
    </source>
</evidence>
<proteinExistence type="predicted"/>
<dbReference type="EMBL" id="DUZY01000004">
    <property type="protein sequence ID" value="DAD36080.1"/>
    <property type="molecule type" value="Genomic_DNA"/>
</dbReference>
<keyword evidence="1" id="KW-0812">Transmembrane</keyword>
<feature type="transmembrane region" description="Helical" evidence="1">
    <location>
        <begin position="6"/>
        <end position="25"/>
    </location>
</feature>
<keyword evidence="1" id="KW-1133">Transmembrane helix</keyword>
<reference evidence="2 3" key="1">
    <citation type="journal article" date="2020" name="Mol. Biol. Evol.">
        <title>Distinct Expression and Methylation Patterns for Genes with Different Fates following a Single Whole-Genome Duplication in Flowering Plants.</title>
        <authorList>
            <person name="Shi T."/>
            <person name="Rahmani R.S."/>
            <person name="Gugger P.F."/>
            <person name="Wang M."/>
            <person name="Li H."/>
            <person name="Zhang Y."/>
            <person name="Li Z."/>
            <person name="Wang Q."/>
            <person name="Van de Peer Y."/>
            <person name="Marchal K."/>
            <person name="Chen J."/>
        </authorList>
    </citation>
    <scope>NUCLEOTIDE SEQUENCE [LARGE SCALE GENOMIC DNA]</scope>
    <source>
        <tissue evidence="2">Leaf</tissue>
    </source>
</reference>
<protein>
    <submittedName>
        <fullName evidence="2">Uncharacterized protein</fullName>
    </submittedName>
</protein>
<organism evidence="2 3">
    <name type="scientific">Nelumbo nucifera</name>
    <name type="common">Sacred lotus</name>
    <dbReference type="NCBI Taxonomy" id="4432"/>
    <lineage>
        <taxon>Eukaryota</taxon>
        <taxon>Viridiplantae</taxon>
        <taxon>Streptophyta</taxon>
        <taxon>Embryophyta</taxon>
        <taxon>Tracheophyta</taxon>
        <taxon>Spermatophyta</taxon>
        <taxon>Magnoliopsida</taxon>
        <taxon>Proteales</taxon>
        <taxon>Nelumbonaceae</taxon>
        <taxon>Nelumbo</taxon>
    </lineage>
</organism>
<evidence type="ECO:0000313" key="3">
    <source>
        <dbReference type="Proteomes" id="UP000607653"/>
    </source>
</evidence>
<gene>
    <name evidence="2" type="ORF">HUJ06_006720</name>
</gene>
<accession>A0A822YU92</accession>
<sequence>MHQVYLQLLSFTAEGITLLLVAIYGTRQVFTLVFTAKTNKCTD</sequence>
<dbReference type="AlphaFoldDB" id="A0A822YU92"/>
<comment type="caution">
    <text evidence="2">The sequence shown here is derived from an EMBL/GenBank/DDBJ whole genome shotgun (WGS) entry which is preliminary data.</text>
</comment>